<organism evidence="4 5">
    <name type="scientific">Halogranum rubrum</name>
    <dbReference type="NCBI Taxonomy" id="553466"/>
    <lineage>
        <taxon>Archaea</taxon>
        <taxon>Methanobacteriati</taxon>
        <taxon>Methanobacteriota</taxon>
        <taxon>Stenosarchaea group</taxon>
        <taxon>Halobacteria</taxon>
        <taxon>Halobacteriales</taxon>
        <taxon>Haloferacaceae</taxon>
    </lineage>
</organism>
<sequence>MTSWSNLSVALCLISLLVSVGSATPPTPSDDNGLTENESATLWSHDHDTYVNESTYQTAHNRSRVPMQQLANGTDFAFTRPPRTAATWTQNDFEELEAGDEKTSVAPSHAALTDGVLIRDAHVTVFAMHPSTRGHLTATETPLYVAPSGSLRALIDYRVQLPTANNSTDTDWSVTSHSIEEVRLRDDETTIAQSAGTHTPVLGYELETGGPATLTVEADIAVAVGNGITSNTETLTVSETIDVVVYDLTAYPHYTTYPNGDTGVAIFQSLPWHGYTLGENASVRGVWRFYTARDRRWDTLSVSTATDAETIESPSLPVYVHAYPSRIGPRAEPLRDGPELLDVWGIERDSPNETLGENVAVEVVDEPYTTSYGVAIRATAVDRDDLTVSGIVHGVNATVVDTDETTRLFNESNLSVTVISQTTSEATLRIELRDNETDRPIVLADNPRLDPLREERRTGYITVAGERVETNSTGVALLTVSQPGIYTARYHPGSWLSTDPAYTPASASARWHPLSSIDGWVALAVEVLWMSIPFLVTLYAGRRVLTFLPGGRID</sequence>
<feature type="domain" description="DUF8186" evidence="2">
    <location>
        <begin position="250"/>
        <end position="399"/>
    </location>
</feature>
<dbReference type="AlphaFoldDB" id="A0A1I4BFB7"/>
<evidence type="ECO:0000259" key="3">
    <source>
        <dbReference type="Pfam" id="PF26591"/>
    </source>
</evidence>
<keyword evidence="5" id="KW-1185">Reference proteome</keyword>
<accession>A0A1I4BFB7</accession>
<evidence type="ECO:0000313" key="5">
    <source>
        <dbReference type="Proteomes" id="UP000199607"/>
    </source>
</evidence>
<dbReference type="EMBL" id="FOTC01000001">
    <property type="protein sequence ID" value="SFK66686.1"/>
    <property type="molecule type" value="Genomic_DNA"/>
</dbReference>
<dbReference type="Proteomes" id="UP000199607">
    <property type="component" value="Unassembled WGS sequence"/>
</dbReference>
<dbReference type="InterPro" id="IPR058911">
    <property type="entry name" value="DUF8186_C"/>
</dbReference>
<proteinExistence type="predicted"/>
<dbReference type="InterPro" id="IPR058910">
    <property type="entry name" value="DUF8186_M"/>
</dbReference>
<dbReference type="InterPro" id="IPR058499">
    <property type="entry name" value="DUF8186"/>
</dbReference>
<dbReference type="Pfam" id="PF26591">
    <property type="entry name" value="DUF8186_C"/>
    <property type="match status" value="1"/>
</dbReference>
<evidence type="ECO:0000259" key="1">
    <source>
        <dbReference type="Pfam" id="PF26589"/>
    </source>
</evidence>
<protein>
    <submittedName>
        <fullName evidence="4">Uncharacterized protein</fullName>
    </submittedName>
</protein>
<name>A0A1I4BFB7_9EURY</name>
<dbReference type="Pfam" id="PF26589">
    <property type="entry name" value="DUF8186"/>
    <property type="match status" value="1"/>
</dbReference>
<feature type="domain" description="DUF8186" evidence="3">
    <location>
        <begin position="410"/>
        <end position="508"/>
    </location>
</feature>
<evidence type="ECO:0000259" key="2">
    <source>
        <dbReference type="Pfam" id="PF26590"/>
    </source>
</evidence>
<feature type="domain" description="DUF8186" evidence="1">
    <location>
        <begin position="94"/>
        <end position="237"/>
    </location>
</feature>
<reference evidence="5" key="1">
    <citation type="submission" date="2016-10" db="EMBL/GenBank/DDBJ databases">
        <authorList>
            <person name="Varghese N."/>
            <person name="Submissions S."/>
        </authorList>
    </citation>
    <scope>NUCLEOTIDE SEQUENCE [LARGE SCALE GENOMIC DNA]</scope>
    <source>
        <strain evidence="5">CGMCC 1.7738</strain>
    </source>
</reference>
<evidence type="ECO:0000313" key="4">
    <source>
        <dbReference type="EMBL" id="SFK66686.1"/>
    </source>
</evidence>
<dbReference type="Pfam" id="PF26590">
    <property type="entry name" value="DUF8186_M"/>
    <property type="match status" value="1"/>
</dbReference>
<gene>
    <name evidence="4" type="ORF">SAMN04487950_0482</name>
</gene>
<dbReference type="STRING" id="553466.SAMN04487950_0482"/>